<proteinExistence type="predicted"/>
<dbReference type="EMBL" id="KV019611">
    <property type="protein sequence ID" value="KZV15837.1"/>
    <property type="molecule type" value="Genomic_DNA"/>
</dbReference>
<keyword evidence="2" id="KW-1185">Reference proteome</keyword>
<dbReference type="OrthoDB" id="1731532at2759"/>
<accession>A0A2Z7A2X9</accession>
<evidence type="ECO:0000313" key="1">
    <source>
        <dbReference type="EMBL" id="KZV15837.1"/>
    </source>
</evidence>
<reference evidence="1 2" key="1">
    <citation type="journal article" date="2015" name="Proc. Natl. Acad. Sci. U.S.A.">
        <title>The resurrection genome of Boea hygrometrica: A blueprint for survival of dehydration.</title>
        <authorList>
            <person name="Xiao L."/>
            <person name="Yang G."/>
            <person name="Zhang L."/>
            <person name="Yang X."/>
            <person name="Zhao S."/>
            <person name="Ji Z."/>
            <person name="Zhou Q."/>
            <person name="Hu M."/>
            <person name="Wang Y."/>
            <person name="Chen M."/>
            <person name="Xu Y."/>
            <person name="Jin H."/>
            <person name="Xiao X."/>
            <person name="Hu G."/>
            <person name="Bao F."/>
            <person name="Hu Y."/>
            <person name="Wan P."/>
            <person name="Li L."/>
            <person name="Deng X."/>
            <person name="Kuang T."/>
            <person name="Xiang C."/>
            <person name="Zhu J.K."/>
            <person name="Oliver M.J."/>
            <person name="He Y."/>
        </authorList>
    </citation>
    <scope>NUCLEOTIDE SEQUENCE [LARGE SCALE GENOMIC DNA]</scope>
    <source>
        <strain evidence="2">cv. XS01</strain>
    </source>
</reference>
<sequence>MQHAIINAMKCMRAIKYRIARPVYQLAIISMEPLYQEQQVSRWKSSIRDLQDPSAHHSWWSSDTTIQSVTTPMIALDFSGTTSQSASHNVALNQWVYVDATRIHGPVHIIEGVVYAEKLSTPLTIVVSQLELPLTLAHIIGDVKGTVLHDSTLMGHLDTITTYKMVSMKNPLTAILDSNRFTGLNYQDWLRNLNLVLASEKLLYAIEKSPPKEAPADISPEELVTLKQWWDDEVKAAYCIVFFKLSAFTLAFALQFST</sequence>
<evidence type="ECO:0000313" key="2">
    <source>
        <dbReference type="Proteomes" id="UP000250235"/>
    </source>
</evidence>
<organism evidence="1 2">
    <name type="scientific">Dorcoceras hygrometricum</name>
    <dbReference type="NCBI Taxonomy" id="472368"/>
    <lineage>
        <taxon>Eukaryota</taxon>
        <taxon>Viridiplantae</taxon>
        <taxon>Streptophyta</taxon>
        <taxon>Embryophyta</taxon>
        <taxon>Tracheophyta</taxon>
        <taxon>Spermatophyta</taxon>
        <taxon>Magnoliopsida</taxon>
        <taxon>eudicotyledons</taxon>
        <taxon>Gunneridae</taxon>
        <taxon>Pentapetalae</taxon>
        <taxon>asterids</taxon>
        <taxon>lamiids</taxon>
        <taxon>Lamiales</taxon>
        <taxon>Gesneriaceae</taxon>
        <taxon>Didymocarpoideae</taxon>
        <taxon>Trichosporeae</taxon>
        <taxon>Loxocarpinae</taxon>
        <taxon>Dorcoceras</taxon>
    </lineage>
</organism>
<name>A0A2Z7A2X9_9LAMI</name>
<dbReference type="AlphaFoldDB" id="A0A2Z7A2X9"/>
<dbReference type="Proteomes" id="UP000250235">
    <property type="component" value="Unassembled WGS sequence"/>
</dbReference>
<protein>
    <submittedName>
        <fullName evidence="1">Uncharacterized protein</fullName>
    </submittedName>
</protein>
<gene>
    <name evidence="1" type="ORF">F511_25358</name>
</gene>